<dbReference type="PANTHER" id="PTHR30086:SF14">
    <property type="entry name" value="HOMOSERINE_HOMOSERINE LACTONE EFFLUX PROTEIN"/>
    <property type="match status" value="1"/>
</dbReference>
<evidence type="ECO:0000256" key="1">
    <source>
        <dbReference type="ARBA" id="ARBA00004651"/>
    </source>
</evidence>
<evidence type="ECO:0000256" key="7">
    <source>
        <dbReference type="SAM" id="Phobius"/>
    </source>
</evidence>
<dbReference type="RefSeq" id="WP_138773099.1">
    <property type="nucleotide sequence ID" value="NZ_JBHSSX010000003.1"/>
</dbReference>
<evidence type="ECO:0000313" key="9">
    <source>
        <dbReference type="Proteomes" id="UP000739180"/>
    </source>
</evidence>
<evidence type="ECO:0000256" key="2">
    <source>
        <dbReference type="ARBA" id="ARBA00007928"/>
    </source>
</evidence>
<evidence type="ECO:0000313" key="8">
    <source>
        <dbReference type="EMBL" id="TMW11954.1"/>
    </source>
</evidence>
<feature type="transmembrane region" description="Helical" evidence="7">
    <location>
        <begin position="142"/>
        <end position="171"/>
    </location>
</feature>
<reference evidence="8 9" key="1">
    <citation type="submission" date="2019-05" db="EMBL/GenBank/DDBJ databases">
        <title>Genome of Alcanivorax gelatiniphagus, an oil degrading marine bacteria.</title>
        <authorList>
            <person name="Kwon K.K."/>
        </authorList>
    </citation>
    <scope>NUCLEOTIDE SEQUENCE [LARGE SCALE GENOMIC DNA]</scope>
    <source>
        <strain evidence="8 9">MEBiC 08158</strain>
    </source>
</reference>
<sequence>MISIEFLLTSLVVVLIPGTGVLYTVATGLFVGKRASIFAAFGCTLGIVPAFLASALGLAAIFHTSALAFQVVKYAGAAYLLYLAWQMWRSSGPLSLKDNKSATRYTDTIVKGFLINILNPKLSIFFLAFLPQFIPSTTDSVLVSMMVLGLFFMLMTFAVFIVYGLLSGIFSDYIVRSKRAGTVMQRIFATSFAALGLKLAFSDRV</sequence>
<keyword evidence="3" id="KW-1003">Cell membrane</keyword>
<keyword evidence="5 7" id="KW-1133">Transmembrane helix</keyword>
<dbReference type="PIRSF" id="PIRSF006324">
    <property type="entry name" value="LeuE"/>
    <property type="match status" value="1"/>
</dbReference>
<dbReference type="Proteomes" id="UP000739180">
    <property type="component" value="Unassembled WGS sequence"/>
</dbReference>
<keyword evidence="6 7" id="KW-0472">Membrane</keyword>
<comment type="caution">
    <text evidence="8">The sequence shown here is derived from an EMBL/GenBank/DDBJ whole genome shotgun (WGS) entry which is preliminary data.</text>
</comment>
<organism evidence="8 9">
    <name type="scientific">Alloalcanivorax gelatiniphagus</name>
    <dbReference type="NCBI Taxonomy" id="1194167"/>
    <lineage>
        <taxon>Bacteria</taxon>
        <taxon>Pseudomonadati</taxon>
        <taxon>Pseudomonadota</taxon>
        <taxon>Gammaproteobacteria</taxon>
        <taxon>Oceanospirillales</taxon>
        <taxon>Alcanivoracaceae</taxon>
        <taxon>Alloalcanivorax</taxon>
    </lineage>
</organism>
<comment type="subcellular location">
    <subcellularLocation>
        <location evidence="1">Cell membrane</location>
        <topology evidence="1">Multi-pass membrane protein</topology>
    </subcellularLocation>
</comment>
<protein>
    <submittedName>
        <fullName evidence="8">LysE family translocator</fullName>
    </submittedName>
</protein>
<evidence type="ECO:0000256" key="3">
    <source>
        <dbReference type="ARBA" id="ARBA00022475"/>
    </source>
</evidence>
<feature type="transmembrane region" description="Helical" evidence="7">
    <location>
        <begin position="67"/>
        <end position="88"/>
    </location>
</feature>
<name>A0ABY2XKJ6_9GAMM</name>
<feature type="transmembrane region" description="Helical" evidence="7">
    <location>
        <begin position="6"/>
        <end position="31"/>
    </location>
</feature>
<comment type="similarity">
    <text evidence="2">Belongs to the Rht family.</text>
</comment>
<evidence type="ECO:0000256" key="6">
    <source>
        <dbReference type="ARBA" id="ARBA00023136"/>
    </source>
</evidence>
<dbReference type="PANTHER" id="PTHR30086">
    <property type="entry name" value="ARGININE EXPORTER PROTEIN ARGO"/>
    <property type="match status" value="1"/>
</dbReference>
<evidence type="ECO:0000256" key="4">
    <source>
        <dbReference type="ARBA" id="ARBA00022692"/>
    </source>
</evidence>
<dbReference type="EMBL" id="VCQT01000038">
    <property type="protein sequence ID" value="TMW11954.1"/>
    <property type="molecule type" value="Genomic_DNA"/>
</dbReference>
<feature type="transmembrane region" description="Helical" evidence="7">
    <location>
        <begin position="38"/>
        <end position="61"/>
    </location>
</feature>
<gene>
    <name evidence="8" type="ORF">FGS76_13080</name>
</gene>
<keyword evidence="9" id="KW-1185">Reference proteome</keyword>
<accession>A0ABY2XKJ6</accession>
<proteinExistence type="inferred from homology"/>
<dbReference type="InterPro" id="IPR001123">
    <property type="entry name" value="LeuE-type"/>
</dbReference>
<evidence type="ECO:0000256" key="5">
    <source>
        <dbReference type="ARBA" id="ARBA00022989"/>
    </source>
</evidence>
<dbReference type="Pfam" id="PF01810">
    <property type="entry name" value="LysE"/>
    <property type="match status" value="1"/>
</dbReference>
<feature type="transmembrane region" description="Helical" evidence="7">
    <location>
        <begin position="109"/>
        <end position="130"/>
    </location>
</feature>
<keyword evidence="4 7" id="KW-0812">Transmembrane</keyword>